<dbReference type="InterPro" id="IPR055194">
    <property type="entry name" value="UBR1-like_WH"/>
</dbReference>
<feature type="region of interest" description="Disordered" evidence="11">
    <location>
        <begin position="1250"/>
        <end position="1283"/>
    </location>
</feature>
<dbReference type="GO" id="GO:0005737">
    <property type="term" value="C:cytoplasm"/>
    <property type="evidence" value="ECO:0007669"/>
    <property type="project" value="TreeGrafter"/>
</dbReference>
<keyword evidence="5 10" id="KW-0863">Zinc-finger</keyword>
<proteinExistence type="inferred from homology"/>
<comment type="caution">
    <text evidence="13">The sequence shown here is derived from an EMBL/GenBank/DDBJ whole genome shotgun (WGS) entry which is preliminary data.</text>
</comment>
<keyword evidence="4 10" id="KW-0479">Metal-binding</keyword>
<dbReference type="Pfam" id="PF18995">
    <property type="entry name" value="PRT6_C"/>
    <property type="match status" value="1"/>
</dbReference>
<dbReference type="GO" id="GO:0016567">
    <property type="term" value="P:protein ubiquitination"/>
    <property type="evidence" value="ECO:0007669"/>
    <property type="project" value="UniProtKB-UniRule"/>
</dbReference>
<dbReference type="GO" id="GO:0042742">
    <property type="term" value="P:defense response to bacterium"/>
    <property type="evidence" value="ECO:0007669"/>
    <property type="project" value="EnsemblPlants"/>
</dbReference>
<evidence type="ECO:0000256" key="6">
    <source>
        <dbReference type="ARBA" id="ARBA00022786"/>
    </source>
</evidence>
<dbReference type="STRING" id="59895.A0A103YN17"/>
<dbReference type="PANTHER" id="PTHR21497:SF53">
    <property type="entry name" value="E3 UBIQUITIN-PROTEIN LIGASE PRT6"/>
    <property type="match status" value="1"/>
</dbReference>
<dbReference type="FunFam" id="2.10.110.30:FF:000002">
    <property type="entry name" value="Putative e3 ubiquitin-protein ligase ubr3"/>
    <property type="match status" value="1"/>
</dbReference>
<dbReference type="Pfam" id="PF22960">
    <property type="entry name" value="WHD_UBR1"/>
    <property type="match status" value="1"/>
</dbReference>
<dbReference type="PANTHER" id="PTHR21497">
    <property type="entry name" value="UBIQUITIN LIGASE E3 ALPHA-RELATED"/>
    <property type="match status" value="1"/>
</dbReference>
<dbReference type="GO" id="GO:0050994">
    <property type="term" value="P:regulation of lipid catabolic process"/>
    <property type="evidence" value="ECO:0007669"/>
    <property type="project" value="EnsemblPlants"/>
</dbReference>
<feature type="region of interest" description="Disordered" evidence="11">
    <location>
        <begin position="1137"/>
        <end position="1164"/>
    </location>
</feature>
<dbReference type="GO" id="GO:0050832">
    <property type="term" value="P:defense response to fungus"/>
    <property type="evidence" value="ECO:0007669"/>
    <property type="project" value="EnsemblPlants"/>
</dbReference>
<dbReference type="GO" id="GO:0061630">
    <property type="term" value="F:ubiquitin protein ligase activity"/>
    <property type="evidence" value="ECO:0007669"/>
    <property type="project" value="UniProtKB-UniRule"/>
</dbReference>
<feature type="domain" description="UBR-type" evidence="12">
    <location>
        <begin position="135"/>
        <end position="205"/>
    </location>
</feature>
<dbReference type="EC" id="2.3.2.27" evidence="10"/>
<dbReference type="Pfam" id="PF02207">
    <property type="entry name" value="zf-UBR"/>
    <property type="match status" value="1"/>
</dbReference>
<sequence length="2041" mass="228334">MEIDSSSSSSEPNTPLLSPKDRILKNRSLCKLCQHFSVCQRLVLIGIPEESLEHQESGLISYVKENNLQISEIVSAILPTDVEVEAAMEAQTDPARSSTDDLLHESMTWLQWLMFEGDPDDVLQRLTMMNVGRRGVCGAVWGHNDIAYRCRTCEHDPTCAICVPCFQNGNHSDHDYSIIYTGGGCCDCGDVTAWKRSGFCSKHKGAEQIQPLQEDVANTLGPVLDCLLLCWKDKLLCAEIIHQASVDDNVADQRKVADELTSAVVEMLMEFCKCSESLLSFVSNRVCSLVGLLDVLVMAERFLSMDVVKKLQELLLKLLSDPFFKYEFAKAFLRYYPAVVNEAVKQGKDSIFRKYTLLPTFSVQIFTVPTLTPRLVKEMDLLAMLLDCLSNIFSSCSREDHRLQVSKWGNLYETTHRVVEDIRFVMSHSTIPKYMTCDRRDISRTWMKLLAFVQGMSPQKRETNIHIEEENENMHLPFVLGHSIANIHALLVAGAFSMSNRETEDESVSTMYKQDIDEQDSVRHAKVGRLSQESSVSSVTGRGISFDCEMKSVEGNADSLAVLTSISWLMFECLRAIENWLKVDNTSGALRSVLNSRASNSSGGNFFQLKRTLSKFRKGKTIFKSPSNHMGSQEFHTKQLSSLAHYGVHQHLNGSNDTISAGFDDRLVEGDYTNEIEALTVLSLADWPEIQYDVSSEEISVHIPLHRLLSLVLQRALKRCYGESASPDMRIIGSADSSSAVYDDFFGHVLGGCHPYGFSAFVMEHPLRIRVFCSEVHAGMWRKNGDAAVLSYEWYRSVRWSEQGLELDLFLLQCCAALAPADLYITRIIERFGLSSYLSLNLEGVTDYEAVLVQEMLNLVIQIVKERRFCGLTTAQCLQRELIYKLSTGNATHSQLVKSLPRDLSKVDQFQQILDTVAEYTYPSGIKQGMYKLRLAYWKELDLYHPRWNSRDLQVAEERYLRFCDVSALTNQLPKWTKIYPPLNGLARVATCKTVLKIIRAVLFYALFTDKLMASRAPDGVLITALHLLSLALDTSQRQIECGDQSSHVDNSIPLLAFAGEEISTGFNDGYDNQSLLSLLVSLMRINKKENMYNFVESGGFDLSSMIKNLLQKFAELHSGCLTKLQILAPEVVNQLSHSRPSGNANNGASISDSDKRKAKARERQAAIMEKMKAQQSKFMENINLTADNGLNDSNDAEESSSDIANDLDGPEQVTCSLCHDANSKTPVSFLILLQKSRLMNLLDRGPPSWEKVHRSGKEQVSTSEDALTVQSSAHPLSNSSETIPSSQLMDLVQNAINEFSSTGQPREVDAFLEFIKIRFSSLNNLSFPQTSPDRSEPTTASGDAFEENMYTLILNTMENHLVQPNILRKVEDFSAAGCSSDSGSNESLLLGKYIVSISDEIVNNPSPSENAGSRSGKAQAGSVTSRLPYDGFGPSDCNGIYVSSCGHAVHQGCLDRYLSSLKERYTRRIDFEGGHIVDPDQGEFLCPVCRGLANSILPDLPREGVKDSGPLKTSNLLPADANNELPSMSRGFESLLRQSLSLLQAAADVSGRNEFLEAFPVQRKGGMGTNLESVVHLLRGMYFPGNDKISGSSRLSDSMIMWDTLKYSLISTEIAARSERTSSATNYGLSALYEELRSSSGFILSLLLKIVHSTRAQNSLDVLLRLRCIQQFAKSICCADTLNELPSHAYRVGVPFMSSERSFLPLVHMCYVVSITQAVITYSGKNECGMDDLSYHDSLITDILKFVGERGFLRQYFISNYTDDSRDIKATIRSLSFPFLRRCALLWKLMNSSTLAPFSGAHVFHRSSQTFEDRMDYAYGTGEESVEIDELEKMFKIPPLDNIVNDEVSRSSVLKWLHHLAREFEVRTPSGVLYSTPVVPFKLMILPYLYQDLLQRYIKQKCIDCGSVQDEPALCLLCGKLCSPSWKTCCRNNKCQTHAMTCGAGTGVFLLIRKTTILLQRSARQARWPSPYLDAFGEEDIEMHRGKPLYLNEERYAALSHMRSGGCGRKEGFSSCERPNYGVVEVDSQPPKSYLYSYCK</sequence>
<feature type="zinc finger region" description="UBR-type" evidence="9">
    <location>
        <begin position="135"/>
        <end position="205"/>
    </location>
</feature>
<evidence type="ECO:0000256" key="4">
    <source>
        <dbReference type="ARBA" id="ARBA00022723"/>
    </source>
</evidence>
<dbReference type="CDD" id="cd19673">
    <property type="entry name" value="UBR-box_UBR3"/>
    <property type="match status" value="1"/>
</dbReference>
<dbReference type="SMART" id="SM00396">
    <property type="entry name" value="ZnF_UBR1"/>
    <property type="match status" value="1"/>
</dbReference>
<dbReference type="GO" id="GO:0000151">
    <property type="term" value="C:ubiquitin ligase complex"/>
    <property type="evidence" value="ECO:0007669"/>
    <property type="project" value="TreeGrafter"/>
</dbReference>
<feature type="compositionally biased region" description="Polar residues" evidence="11">
    <location>
        <begin position="1259"/>
        <end position="1283"/>
    </location>
</feature>
<evidence type="ECO:0000256" key="8">
    <source>
        <dbReference type="ARBA" id="ARBA00046341"/>
    </source>
</evidence>
<evidence type="ECO:0000256" key="9">
    <source>
        <dbReference type="PROSITE-ProRule" id="PRU00508"/>
    </source>
</evidence>
<feature type="compositionally biased region" description="Polar residues" evidence="11">
    <location>
        <begin position="1405"/>
        <end position="1414"/>
    </location>
</feature>
<comment type="catalytic activity">
    <reaction evidence="1 10">
        <text>S-ubiquitinyl-[E2 ubiquitin-conjugating enzyme]-L-cysteine + [acceptor protein]-L-lysine = [E2 ubiquitin-conjugating enzyme]-L-cysteine + N(6)-ubiquitinyl-[acceptor protein]-L-lysine.</text>
        <dbReference type="EC" id="2.3.2.27"/>
    </reaction>
</comment>
<comment type="pathway">
    <text evidence="2 10">Protein modification; protein ubiquitination.</text>
</comment>
<dbReference type="GO" id="GO:0010029">
    <property type="term" value="P:regulation of seed germination"/>
    <property type="evidence" value="ECO:0007669"/>
    <property type="project" value="EnsemblPlants"/>
</dbReference>
<evidence type="ECO:0000256" key="5">
    <source>
        <dbReference type="ARBA" id="ARBA00022771"/>
    </source>
</evidence>
<dbReference type="Gene3D" id="2.10.110.30">
    <property type="match status" value="1"/>
</dbReference>
<accession>A0A103YN17</accession>
<dbReference type="OMA" id="GWYLWAS"/>
<dbReference type="InterPro" id="IPR042065">
    <property type="entry name" value="E3_ELL-like"/>
</dbReference>
<dbReference type="InterPro" id="IPR039164">
    <property type="entry name" value="UBR1-like"/>
</dbReference>
<comment type="similarity">
    <text evidence="8 10">Belongs to the E3 ubiquitin-protein ligase UBR1-like family.</text>
</comment>
<organism evidence="13 14">
    <name type="scientific">Cynara cardunculus var. scolymus</name>
    <name type="common">Globe artichoke</name>
    <name type="synonym">Cynara scolymus</name>
    <dbReference type="NCBI Taxonomy" id="59895"/>
    <lineage>
        <taxon>Eukaryota</taxon>
        <taxon>Viridiplantae</taxon>
        <taxon>Streptophyta</taxon>
        <taxon>Embryophyta</taxon>
        <taxon>Tracheophyta</taxon>
        <taxon>Spermatophyta</taxon>
        <taxon>Magnoliopsida</taxon>
        <taxon>eudicotyledons</taxon>
        <taxon>Gunneridae</taxon>
        <taxon>Pentapetalae</taxon>
        <taxon>asterids</taxon>
        <taxon>campanulids</taxon>
        <taxon>Asterales</taxon>
        <taxon>Asteraceae</taxon>
        <taxon>Carduoideae</taxon>
        <taxon>Cardueae</taxon>
        <taxon>Carduinae</taxon>
        <taxon>Cynara</taxon>
    </lineage>
</organism>
<dbReference type="PROSITE" id="PS51157">
    <property type="entry name" value="ZF_UBR"/>
    <property type="match status" value="1"/>
</dbReference>
<evidence type="ECO:0000259" key="12">
    <source>
        <dbReference type="PROSITE" id="PS51157"/>
    </source>
</evidence>
<evidence type="ECO:0000313" key="14">
    <source>
        <dbReference type="Proteomes" id="UP000243975"/>
    </source>
</evidence>
<feature type="region of interest" description="Disordered" evidence="11">
    <location>
        <begin position="1405"/>
        <end position="1424"/>
    </location>
</feature>
<evidence type="ECO:0000256" key="2">
    <source>
        <dbReference type="ARBA" id="ARBA00004906"/>
    </source>
</evidence>
<keyword evidence="7 10" id="KW-0862">Zinc</keyword>
<keyword evidence="3 10" id="KW-0808">Transferase</keyword>
<dbReference type="GO" id="GO:0008270">
    <property type="term" value="F:zinc ion binding"/>
    <property type="evidence" value="ECO:0007669"/>
    <property type="project" value="UniProtKB-UniRule"/>
</dbReference>
<keyword evidence="14" id="KW-1185">Reference proteome</keyword>
<dbReference type="InterPro" id="IPR003126">
    <property type="entry name" value="Znf_UBR"/>
</dbReference>
<feature type="compositionally biased region" description="Polar residues" evidence="11">
    <location>
        <begin position="1137"/>
        <end position="1152"/>
    </location>
</feature>
<evidence type="ECO:0000256" key="7">
    <source>
        <dbReference type="ARBA" id="ARBA00022833"/>
    </source>
</evidence>
<keyword evidence="6 10" id="KW-0833">Ubl conjugation pathway</keyword>
<reference evidence="13 14" key="1">
    <citation type="journal article" date="2016" name="Sci. Rep.">
        <title>The genome sequence of the outbreeding globe artichoke constructed de novo incorporating a phase-aware low-pass sequencing strategy of F1 progeny.</title>
        <authorList>
            <person name="Scaglione D."/>
            <person name="Reyes-Chin-Wo S."/>
            <person name="Acquadro A."/>
            <person name="Froenicke L."/>
            <person name="Portis E."/>
            <person name="Beitel C."/>
            <person name="Tirone M."/>
            <person name="Mauro R."/>
            <person name="Lo Monaco A."/>
            <person name="Mauromicale G."/>
            <person name="Faccioli P."/>
            <person name="Cattivelli L."/>
            <person name="Rieseberg L."/>
            <person name="Michelmore R."/>
            <person name="Lanteri S."/>
        </authorList>
    </citation>
    <scope>NUCLEOTIDE SEQUENCE [LARGE SCALE GENOMIC DNA]</scope>
    <source>
        <strain evidence="13">2C</strain>
    </source>
</reference>
<dbReference type="GO" id="GO:0071596">
    <property type="term" value="P:ubiquitin-dependent protein catabolic process via the N-end rule pathway"/>
    <property type="evidence" value="ECO:0007669"/>
    <property type="project" value="UniProtKB-UniRule"/>
</dbReference>
<dbReference type="Gene3D" id="1.10.10.2670">
    <property type="entry name" value="E3 ubiquitin-protein ligase"/>
    <property type="match status" value="1"/>
</dbReference>
<evidence type="ECO:0000256" key="11">
    <source>
        <dbReference type="SAM" id="MobiDB-lite"/>
    </source>
</evidence>
<protein>
    <recommendedName>
        <fullName evidence="10">E3 ubiquitin-protein ligase</fullName>
        <ecNumber evidence="10">2.3.2.27</ecNumber>
    </recommendedName>
</protein>
<gene>
    <name evidence="13" type="ORF">Ccrd_009434</name>
</gene>
<evidence type="ECO:0000256" key="10">
    <source>
        <dbReference type="RuleBase" id="RU366018"/>
    </source>
</evidence>
<dbReference type="EMBL" id="LEKV01000012">
    <property type="protein sequence ID" value="KVI12125.1"/>
    <property type="molecule type" value="Genomic_DNA"/>
</dbReference>
<dbReference type="GO" id="GO:0009737">
    <property type="term" value="P:response to abscisic acid"/>
    <property type="evidence" value="ECO:0007669"/>
    <property type="project" value="EnsemblPlants"/>
</dbReference>
<evidence type="ECO:0000313" key="13">
    <source>
        <dbReference type="EMBL" id="KVI12125.1"/>
    </source>
</evidence>
<dbReference type="CDD" id="cd16482">
    <property type="entry name" value="RING-H2_UBR1-like"/>
    <property type="match status" value="1"/>
</dbReference>
<dbReference type="Proteomes" id="UP000243975">
    <property type="component" value="Unassembled WGS sequence"/>
</dbReference>
<dbReference type="Gramene" id="KVI12125">
    <property type="protein sequence ID" value="KVI12125"/>
    <property type="gene ID" value="Ccrd_009434"/>
</dbReference>
<evidence type="ECO:0000256" key="3">
    <source>
        <dbReference type="ARBA" id="ARBA00022679"/>
    </source>
</evidence>
<comment type="function">
    <text evidence="10">Ubiquitin ligase protein which is a component of the N-end rule pathway. Recognizes and binds to proteins bearing specific N-terminal residues that are destabilizing according to the N-end rule, leading to their ubiquitination and subsequent degradation.</text>
</comment>
<name>A0A103YN17_CYNCS</name>
<dbReference type="InterPro" id="IPR044046">
    <property type="entry name" value="E3_ligase_UBR-like_C"/>
</dbReference>
<feature type="region of interest" description="Disordered" evidence="11">
    <location>
        <begin position="1186"/>
        <end position="1206"/>
    </location>
</feature>
<dbReference type="UniPathway" id="UPA00143"/>
<evidence type="ECO:0000256" key="1">
    <source>
        <dbReference type="ARBA" id="ARBA00000900"/>
    </source>
</evidence>